<evidence type="ECO:0000256" key="2">
    <source>
        <dbReference type="ARBA" id="ARBA00022448"/>
    </source>
</evidence>
<dbReference type="InterPro" id="IPR056747">
    <property type="entry name" value="VPS13-like_M"/>
</dbReference>
<evidence type="ECO:0000259" key="4">
    <source>
        <dbReference type="Pfam" id="PF25033"/>
    </source>
</evidence>
<dbReference type="InterPro" id="IPR026854">
    <property type="entry name" value="VPS13_N"/>
</dbReference>
<protein>
    <recommendedName>
        <fullName evidence="8">Vacuolar protein sorting-associated protein</fullName>
    </recommendedName>
</protein>
<evidence type="ECO:0000259" key="3">
    <source>
        <dbReference type="Pfam" id="PF12624"/>
    </source>
</evidence>
<feature type="domain" description="VPS13-like middle region" evidence="4">
    <location>
        <begin position="1072"/>
        <end position="1922"/>
    </location>
</feature>
<dbReference type="EMBL" id="CAJNOO010003378">
    <property type="protein sequence ID" value="CAF1334069.1"/>
    <property type="molecule type" value="Genomic_DNA"/>
</dbReference>
<dbReference type="PANTHER" id="PTHR16166">
    <property type="entry name" value="VACUOLAR PROTEIN SORTING-ASSOCIATED PROTEIN VPS13"/>
    <property type="match status" value="1"/>
</dbReference>
<comment type="caution">
    <text evidence="6">The sequence shown here is derived from an EMBL/GenBank/DDBJ whole genome shotgun (WGS) entry which is preliminary data.</text>
</comment>
<dbReference type="InterPro" id="IPR056748">
    <property type="entry name" value="VPS13-like_C"/>
</dbReference>
<proteinExistence type="inferred from homology"/>
<accession>A0A815G5F8</accession>
<dbReference type="Pfam" id="PF12624">
    <property type="entry name" value="VPS13_N"/>
    <property type="match status" value="1"/>
</dbReference>
<dbReference type="GO" id="GO:0045053">
    <property type="term" value="P:protein retention in Golgi apparatus"/>
    <property type="evidence" value="ECO:0007669"/>
    <property type="project" value="TreeGrafter"/>
</dbReference>
<dbReference type="Pfam" id="PF25037">
    <property type="entry name" value="VPS13_C"/>
    <property type="match status" value="1"/>
</dbReference>
<reference evidence="6" key="1">
    <citation type="submission" date="2021-02" db="EMBL/GenBank/DDBJ databases">
        <authorList>
            <person name="Nowell W R."/>
        </authorList>
    </citation>
    <scope>NUCLEOTIDE SEQUENCE</scope>
</reference>
<evidence type="ECO:0000259" key="5">
    <source>
        <dbReference type="Pfam" id="PF25037"/>
    </source>
</evidence>
<evidence type="ECO:0000313" key="7">
    <source>
        <dbReference type="Proteomes" id="UP000663882"/>
    </source>
</evidence>
<organism evidence="6 7">
    <name type="scientific">Rotaria sordida</name>
    <dbReference type="NCBI Taxonomy" id="392033"/>
    <lineage>
        <taxon>Eukaryota</taxon>
        <taxon>Metazoa</taxon>
        <taxon>Spiralia</taxon>
        <taxon>Gnathifera</taxon>
        <taxon>Rotifera</taxon>
        <taxon>Eurotatoria</taxon>
        <taxon>Bdelloidea</taxon>
        <taxon>Philodinida</taxon>
        <taxon>Philodinidae</taxon>
        <taxon>Rotaria</taxon>
    </lineage>
</organism>
<feature type="domain" description="Chorein N-terminal" evidence="3">
    <location>
        <begin position="2"/>
        <end position="861"/>
    </location>
</feature>
<dbReference type="Pfam" id="PF25033">
    <property type="entry name" value="VPS13_M"/>
    <property type="match status" value="1"/>
</dbReference>
<dbReference type="InterPro" id="IPR026847">
    <property type="entry name" value="VPS13"/>
</dbReference>
<evidence type="ECO:0000256" key="1">
    <source>
        <dbReference type="ARBA" id="ARBA00006545"/>
    </source>
</evidence>
<dbReference type="OrthoDB" id="428159at2759"/>
<evidence type="ECO:0000313" key="6">
    <source>
        <dbReference type="EMBL" id="CAF1334069.1"/>
    </source>
</evidence>
<dbReference type="GO" id="GO:0006623">
    <property type="term" value="P:protein targeting to vacuole"/>
    <property type="evidence" value="ECO:0007669"/>
    <property type="project" value="TreeGrafter"/>
</dbReference>
<comment type="similarity">
    <text evidence="1">Belongs to the VPS13 family.</text>
</comment>
<name>A0A815G5F8_9BILA</name>
<keyword evidence="2" id="KW-0813">Transport</keyword>
<dbReference type="Proteomes" id="UP000663882">
    <property type="component" value="Unassembled WGS sequence"/>
</dbReference>
<gene>
    <name evidence="6" type="ORF">RFH988_LOCUS31423</name>
</gene>
<feature type="domain" description="Intermembrane lipid transfer protein VPS13-like C-terminal" evidence="5">
    <location>
        <begin position="3052"/>
        <end position="3159"/>
    </location>
</feature>
<dbReference type="PANTHER" id="PTHR16166:SF93">
    <property type="entry name" value="INTERMEMBRANE LIPID TRANSFER PROTEIN VPS13"/>
    <property type="match status" value="1"/>
</dbReference>
<evidence type="ECO:0008006" key="8">
    <source>
        <dbReference type="Google" id="ProtNLM"/>
    </source>
</evidence>
<sequence>MVFENLIVYLLDKYLSDYIENLDTKKLKIDLWSGNVVLENLYLKSNALDDLDLPVTISLGYLEKLTLEVPWKTIYRSPTKATIDGLFLLVIPKTEVEYDVKRDEKEKHEAKMKEVHKIEEIRKEKEAQQNAKESDKNNDTFMERIQLQIIRNLELSIRNIHVIYEDKSTKPNHPFAVGYTLNYITLHTTTPDWQPTVLKEHTEFIHKLGDLSALSIYWNTNAQSRSGLSRNAVLKSLKEHIAINNKTTPNDISYILRPLNIKAKMILVMKPRQQEFKRPMFDIKVDLDEISLNINRDQYLDLLDLFEFQDYLSIKSKYIKYQIKNDIEKKSSQKKWKFAYEAIVNEDIRPRFDCYKWKNIKTHLDCRREYRSIYIQDLLGKVTAEQKQRAQELEKKLDVFNLTYVRCAAEIEVKKKKEQEPNTWWGGVSNWWSGNKPQDDPSLDLQKVMSSDEKNKLYDAIGYEGDDISISNYPEEYIDIDLGIQLNLLEVNVWSKINENDAQFRVIARASIPDTNLQFKRRPVRSAMAVSLNLGSFQVFGIATDPNESEFSNQSRPVLARPVSRLSSPTSKVEKKLLEVEYETNPIDKLADFRIKVISQSLEIKYNAPTINKLSECFEQDTQRNLQGVKQAAYSTYTDVKHRSYILMKHNIENIKVLDIYLDLQSSYFLLPENGIYQDDVAVMCMDFGHLTFKRNDQGDQVTSLKEAKDIEEAREKSYTKFKLKLENVQLIYANRNESWEKVRQEKDTRLHLIKPLELDLDLGKCIYTDDANLPAWKVAGNLPNVELRLSDKRLFQIINHMESIPLPKSKNSTIVVPSIESESSSLQSSLNNTEQTLQAVEGITPMKETTEEEKSVDNDEKKKEFEGQLTQLEAIFTLNRIDIHIDQSSNDKDEDQTFLRLTLESIVTKTIMKTFDMNFDASLANLIVYHEQFIGKDNQNLRLLSAELDQLNNSESQKLVRFKYHHTSSKNPLFLSSDYNGIEDRVQVHFSKLIVTLQLEALLSIFRFQDSLMKKLPQVTAEDQTKKKLEQEQKNIEINDKTEKIVKKNTPSLKIDANLEEFRVILASKRAKLFDIQVQGIKANISQAPEKTIINLILSDLRVLDPYKKARYQQIISQQGDDKELLRVDLSLFNYPEGYIKGVDVYDCDVQVQFAKATIVFLFKHIDAILGFLNSLNLTKAALSLASTQASAAYEQVQKLQEQAFKVHLDVTFNAPNIIIPINSYSDQALFLDLGKLTLKTNFYDDPEKCLVEQQTIQLENILASRIKFDQDCNITGEVILIECAELNTSINRLLYPDKVKTEPAISIKIDWESVNFQLANDDYTSVMKVLMENFSENIRDQIPESFQSDQFYYKEAEQEKQEDQLIDDFIKKQKELHTDEVLQTLKMKAEIKKMTLTLYLGESDLTVRRAPRDDKLKLANVQIDTLEAVFRQQSDGGYKTIGRVKNFLLDDLRVMNKPTSVTRLMDRHFTVDPNTHMFSASFEFKPKNQTCETELRKITAQLESLYICVNLNYLMTLQDFFISGLPSGNAETQQVITKVDQSESDQNQMKTTVVSAKSSQPTTTQTSNVNVETRLEISVKNPEIILLEDYHNSNSNCLVLALALQMRMIQIDNEIKLYGWLKDLTIYSSNFAELKDTKNSSSKIKYRILQPAKADIFLSMNNEQQKIDVRISDIIISIAPAAIRTMISVTNSLGMRQSTTQEETEKLSSKGLFTSKSFKEGDFWFTKEFEKQNNVTETSPIQQNIITEEEIQKPLVQQLILSLETIEIKLEVGLGSVTKSVVAMCLSNLTTDIENWSSKMNVTSSVNIEAALYNEHTLTWEPLIEPTMDSDGLRFIPWSLTYTVSSTFPSTKSKTIILLRFDQLLNITMTKSGVELLQRLSALFNDVYNKRLPPSDDDDDQPMLSLLNQTGQKITISNLDGLQFTNDSSIKSITLQQNDSIPLNIWYEHQTFGRLSVIDEQNRQRRREFSVQIGDVKKTVSINRTLQRIYTLHGSSNSQLPIQMICNAEIENDRRRIILSSIVRIYNHTKLPLLILNTDPMNSKKYNRLARIDVNKDYHVPIDLLYTNASIFMTVDEDEQVKNFFSFDWKKEILTETKLKLKNGKQADFIVFKETMDAYSENTDELGGFSFNIYIQPALHLTSLLPIDVECSIDNVEQFDLKPSELYLATSGSKTSSLIFTIPSYDNIKWISDPVDLKIQGQGDGNEYIVTLHNQTDSYSQQILRMILRVDAFHESYRLLFYAPFWILNRTDLKLDFQIENNRMLIDVIERPYLICPEKIGSEASKKGQIAVHSTEQGGGQSKWSEKFSLDVIKSTGLTNCKVSNDRTYMICVDIVTSSFGLTKLVTLSPSMFIINKSTIAIEVIETVSGEEQGEWKTINPEQLIPFWPRNIQDGLMHVRYVHNRLTSKSFKTNQKYQTLLHYKIGDAPLLIVNLFENDSISFRQSKDVRTEILPPLNYVYYTWIDPLQPKLLLVSRGSQTKELELIPQISPLGKEGDPVYAVFLDGVQTVLLFCDDSKLIQTIAVKSPLSDSMDQQIQIGIKDIGISIVNDISREELFYISLNKSKIVWTEMKKCRVKILSSDINQQLEELYRTYTQQYEINPDDKQLMEKKYQMEGFREITFHDDTAELIDSKDRKKTAKRQALDGLWIEYSFSTMNSALHLRINRLQIDNQLSYTMFPVMLYPVIPKSTGNEYVEKPLIELSIYESKLAQTNIKQFKYFKLLIQEFAVRIDQGLIVAILSFLTQHNINSPPMINMSSDLEQIRKSLDIIIKSQIDSPSGETEMFFDNIHLSPLKIHVSFSMHGSNSSEKLLNEYPLVGFLLQTLNVVEVQDVILRLGYYERNNEKFTTTKLTNEVSSHYQNQFMKQLHVLVLGLDVLGNPLAVIRGLAEGVESFFYEPYKGAIEGPLEFAEGVATGVRALFSSAVGGAAGAVSKITSVFGKGLATLTFDEDYKASRIRRKEPGATTASHIAMGGKNVVMGFVDGFKGVVTKPIEGAKDGGASGFFKGLGKGFIGVVARPTGGVVDFASSSFDLIKRTAQQEELVRRVRYPRHINPDGLVRPYIAHEAMGFYILNRLEDGNIAKRETYVAHITCSEDPLCWLMATSKSLLFIIEISILGLYKIDWQLAYEELNEVPSINIRTGQIQILPKESKTTGFLKTKTTRAVPKLVKYQTISEAKYMVEKITSAMHAMGR</sequence>